<comment type="catalytic activity">
    <reaction evidence="7 8">
        <text>tRNA(Trp) + L-tryptophan + ATP = L-tryptophyl-tRNA(Trp) + AMP + diphosphate + H(+)</text>
        <dbReference type="Rhea" id="RHEA:24080"/>
        <dbReference type="Rhea" id="RHEA-COMP:9671"/>
        <dbReference type="Rhea" id="RHEA-COMP:9705"/>
        <dbReference type="ChEBI" id="CHEBI:15378"/>
        <dbReference type="ChEBI" id="CHEBI:30616"/>
        <dbReference type="ChEBI" id="CHEBI:33019"/>
        <dbReference type="ChEBI" id="CHEBI:57912"/>
        <dbReference type="ChEBI" id="CHEBI:78442"/>
        <dbReference type="ChEBI" id="CHEBI:78535"/>
        <dbReference type="ChEBI" id="CHEBI:456215"/>
        <dbReference type="EC" id="6.1.1.2"/>
    </reaction>
</comment>
<comment type="subcellular location">
    <subcellularLocation>
        <location evidence="8">Cytoplasm</location>
    </subcellularLocation>
</comment>
<dbReference type="GO" id="GO:0005829">
    <property type="term" value="C:cytosol"/>
    <property type="evidence" value="ECO:0007669"/>
    <property type="project" value="TreeGrafter"/>
</dbReference>
<evidence type="ECO:0000256" key="9">
    <source>
        <dbReference type="RuleBase" id="RU363036"/>
    </source>
</evidence>
<evidence type="ECO:0000256" key="3">
    <source>
        <dbReference type="ARBA" id="ARBA00022741"/>
    </source>
</evidence>
<accession>A0AAX3BAL1</accession>
<dbReference type="InterPro" id="IPR024109">
    <property type="entry name" value="Trp-tRNA-ligase_bac-type"/>
</dbReference>
<comment type="similarity">
    <text evidence="1 8 9">Belongs to the class-I aminoacyl-tRNA synthetase family.</text>
</comment>
<feature type="binding site" evidence="8">
    <location>
        <begin position="196"/>
        <end position="200"/>
    </location>
    <ligand>
        <name>ATP</name>
        <dbReference type="ChEBI" id="CHEBI:30616"/>
    </ligand>
</feature>
<dbReference type="PROSITE" id="PS00178">
    <property type="entry name" value="AA_TRNA_LIGASE_I"/>
    <property type="match status" value="1"/>
</dbReference>
<reference evidence="10" key="2">
    <citation type="submission" date="2022-06" db="EMBL/GenBank/DDBJ databases">
        <title>Thermospira aquatica gen. nov., sp. nov.</title>
        <authorList>
            <person name="Ben Ali Gam Z."/>
            <person name="Labat M."/>
        </authorList>
    </citation>
    <scope>NUCLEOTIDE SEQUENCE</scope>
    <source>
        <strain evidence="10">F1F22</strain>
    </source>
</reference>
<dbReference type="HAMAP" id="MF_00140_B">
    <property type="entry name" value="Trp_tRNA_synth_B"/>
    <property type="match status" value="1"/>
</dbReference>
<feature type="binding site" evidence="8">
    <location>
        <begin position="16"/>
        <end position="17"/>
    </location>
    <ligand>
        <name>ATP</name>
        <dbReference type="ChEBI" id="CHEBI:30616"/>
    </ligand>
</feature>
<dbReference type="EC" id="6.1.1.2" evidence="8"/>
<keyword evidence="11" id="KW-1185">Reference proteome</keyword>
<evidence type="ECO:0000313" key="11">
    <source>
        <dbReference type="Proteomes" id="UP001056539"/>
    </source>
</evidence>
<feature type="binding site" evidence="8">
    <location>
        <position position="138"/>
    </location>
    <ligand>
        <name>L-tryptophan</name>
        <dbReference type="ChEBI" id="CHEBI:57912"/>
    </ligand>
</feature>
<keyword evidence="5 8" id="KW-0648">Protein biosynthesis</keyword>
<dbReference type="Pfam" id="PF00579">
    <property type="entry name" value="tRNA-synt_1b"/>
    <property type="match status" value="1"/>
</dbReference>
<keyword evidence="2 8" id="KW-0436">Ligase</keyword>
<feature type="short sequence motif" description="'KMSKS' region" evidence="8">
    <location>
        <begin position="196"/>
        <end position="200"/>
    </location>
</feature>
<evidence type="ECO:0000256" key="6">
    <source>
        <dbReference type="ARBA" id="ARBA00023146"/>
    </source>
</evidence>
<name>A0AAX3BAL1_9SPIR</name>
<evidence type="ECO:0000256" key="8">
    <source>
        <dbReference type="HAMAP-Rule" id="MF_00140"/>
    </source>
</evidence>
<sequence length="336" mass="38583">MRILSGIQPTGYLHYGNYFGAVRNWVRLQNDPANETFYFIADLHALTSNQAGYKSEVQVYIENMVVDLLASGIDPDNSVLFLQSDVPEHSELFVILSMLSPVSWLERNPTYKEKMEEIKGKDLDNLGFLGYPVLQTADIALYEATHVPVGKDQIPHLEISREIIRRFNTTYETEALIEPQPLLSEVPKLNGLDGRKMSKSYNNAIYLIDDPDTVRKKIMSMVTDVKRPKKSDPGHPDECLLFPYYAVFCQDQERIEDVRRRCMAAELGCVEDKKQMAELIIDYFADFHRKRQEILAKKNMVFDVLAEGAKKARAVARQTMEKVRQAMGMDTLRRYS</sequence>
<evidence type="ECO:0000256" key="1">
    <source>
        <dbReference type="ARBA" id="ARBA00005594"/>
    </source>
</evidence>
<dbReference type="AlphaFoldDB" id="A0AAX3BAL1"/>
<comment type="subunit">
    <text evidence="8">Homodimer.</text>
</comment>
<protein>
    <recommendedName>
        <fullName evidence="8">Tryptophan--tRNA ligase</fullName>
        <ecNumber evidence="8">6.1.1.2</ecNumber>
    </recommendedName>
    <alternativeName>
        <fullName evidence="8">Tryptophanyl-tRNA synthetase</fullName>
        <shortName evidence="8">TrpRS</shortName>
    </alternativeName>
</protein>
<dbReference type="PANTHER" id="PTHR43766:SF1">
    <property type="entry name" value="TRYPTOPHAN--TRNA LIGASE, MITOCHONDRIAL"/>
    <property type="match status" value="1"/>
</dbReference>
<dbReference type="InterPro" id="IPR050203">
    <property type="entry name" value="Trp-tRNA_synthetase"/>
</dbReference>
<dbReference type="GO" id="GO:0004830">
    <property type="term" value="F:tryptophan-tRNA ligase activity"/>
    <property type="evidence" value="ECO:0007669"/>
    <property type="project" value="UniProtKB-UniRule"/>
</dbReference>
<dbReference type="PRINTS" id="PR01039">
    <property type="entry name" value="TRNASYNTHTRP"/>
</dbReference>
<evidence type="ECO:0000256" key="2">
    <source>
        <dbReference type="ARBA" id="ARBA00022598"/>
    </source>
</evidence>
<evidence type="ECO:0000313" key="10">
    <source>
        <dbReference type="EMBL" id="URA09165.1"/>
    </source>
</evidence>
<dbReference type="InterPro" id="IPR002306">
    <property type="entry name" value="Trp-tRNA-ligase"/>
</dbReference>
<dbReference type="InterPro" id="IPR002305">
    <property type="entry name" value="aa-tRNA-synth_Ic"/>
</dbReference>
<dbReference type="Gene3D" id="3.40.50.620">
    <property type="entry name" value="HUPs"/>
    <property type="match status" value="1"/>
</dbReference>
<proteinExistence type="inferred from homology"/>
<reference evidence="10" key="1">
    <citation type="submission" date="2021-04" db="EMBL/GenBank/DDBJ databases">
        <authorList>
            <person name="Postec A."/>
        </authorList>
    </citation>
    <scope>NUCLEOTIDE SEQUENCE</scope>
    <source>
        <strain evidence="10">F1F22</strain>
    </source>
</reference>
<dbReference type="RefSeq" id="WP_271434291.1">
    <property type="nucleotide sequence ID" value="NZ_CP073355.1"/>
</dbReference>
<keyword evidence="4 8" id="KW-0067">ATP-binding</keyword>
<comment type="caution">
    <text evidence="8">Lacks conserved residue(s) required for the propagation of feature annotation.</text>
</comment>
<dbReference type="GO" id="GO:0006436">
    <property type="term" value="P:tryptophanyl-tRNA aminoacylation"/>
    <property type="evidence" value="ECO:0007669"/>
    <property type="project" value="UniProtKB-UniRule"/>
</dbReference>
<evidence type="ECO:0000256" key="7">
    <source>
        <dbReference type="ARBA" id="ARBA00049929"/>
    </source>
</evidence>
<feature type="binding site" evidence="8">
    <location>
        <position position="189"/>
    </location>
    <ligand>
        <name>ATP</name>
        <dbReference type="ChEBI" id="CHEBI:30616"/>
    </ligand>
</feature>
<dbReference type="Gene3D" id="1.10.240.10">
    <property type="entry name" value="Tyrosyl-Transfer RNA Synthetase"/>
    <property type="match status" value="1"/>
</dbReference>
<organism evidence="10 11">
    <name type="scientific">Thermospira aquatica</name>
    <dbReference type="NCBI Taxonomy" id="2828656"/>
    <lineage>
        <taxon>Bacteria</taxon>
        <taxon>Pseudomonadati</taxon>
        <taxon>Spirochaetota</taxon>
        <taxon>Spirochaetia</taxon>
        <taxon>Brevinematales</taxon>
        <taxon>Thermospiraceae</taxon>
        <taxon>Thermospira</taxon>
    </lineage>
</organism>
<dbReference type="SUPFAM" id="SSF52374">
    <property type="entry name" value="Nucleotidylyl transferase"/>
    <property type="match status" value="1"/>
</dbReference>
<dbReference type="PANTHER" id="PTHR43766">
    <property type="entry name" value="TRYPTOPHAN--TRNA LIGASE, MITOCHONDRIAL"/>
    <property type="match status" value="1"/>
</dbReference>
<keyword evidence="8" id="KW-0963">Cytoplasm</keyword>
<dbReference type="KEGG" id="taqu:KDW03_06545"/>
<keyword evidence="3 8" id="KW-0547">Nucleotide-binding</keyword>
<feature type="binding site" evidence="8">
    <location>
        <begin position="150"/>
        <end position="152"/>
    </location>
    <ligand>
        <name>ATP</name>
        <dbReference type="ChEBI" id="CHEBI:30616"/>
    </ligand>
</feature>
<keyword evidence="6 8" id="KW-0030">Aminoacyl-tRNA synthetase</keyword>
<dbReference type="InterPro" id="IPR014729">
    <property type="entry name" value="Rossmann-like_a/b/a_fold"/>
</dbReference>
<feature type="binding site" evidence="8">
    <location>
        <begin position="8"/>
        <end position="10"/>
    </location>
    <ligand>
        <name>ATP</name>
        <dbReference type="ChEBI" id="CHEBI:30616"/>
    </ligand>
</feature>
<gene>
    <name evidence="8 10" type="primary">trpS</name>
    <name evidence="10" type="ORF">KDW03_06545</name>
</gene>
<dbReference type="NCBIfam" id="TIGR00233">
    <property type="entry name" value="trpS"/>
    <property type="match status" value="1"/>
</dbReference>
<dbReference type="FunFam" id="1.10.240.10:FF:000005">
    <property type="entry name" value="Tryptophan--tRNA ligase"/>
    <property type="match status" value="1"/>
</dbReference>
<dbReference type="Proteomes" id="UP001056539">
    <property type="component" value="Chromosome"/>
</dbReference>
<evidence type="ECO:0000256" key="5">
    <source>
        <dbReference type="ARBA" id="ARBA00022917"/>
    </source>
</evidence>
<dbReference type="EMBL" id="CP073355">
    <property type="protein sequence ID" value="URA09165.1"/>
    <property type="molecule type" value="Genomic_DNA"/>
</dbReference>
<comment type="function">
    <text evidence="8">Catalyzes the attachment of tryptophan to tRNA(Trp).</text>
</comment>
<evidence type="ECO:0000256" key="4">
    <source>
        <dbReference type="ARBA" id="ARBA00022840"/>
    </source>
</evidence>
<dbReference type="GO" id="GO:0005524">
    <property type="term" value="F:ATP binding"/>
    <property type="evidence" value="ECO:0007669"/>
    <property type="project" value="UniProtKB-UniRule"/>
</dbReference>
<dbReference type="CDD" id="cd00806">
    <property type="entry name" value="TrpRS_core"/>
    <property type="match status" value="1"/>
</dbReference>
<dbReference type="InterPro" id="IPR001412">
    <property type="entry name" value="aa-tRNA-synth_I_CS"/>
</dbReference>